<dbReference type="FunFam" id="3.30.70.330:FF:000574">
    <property type="entry name" value="HIV Tat-specific factor 1"/>
    <property type="match status" value="1"/>
</dbReference>
<dbReference type="GO" id="GO:0005634">
    <property type="term" value="C:nucleus"/>
    <property type="evidence" value="ECO:0007669"/>
    <property type="project" value="UniProtKB-SubCell"/>
</dbReference>
<dbReference type="InterPro" id="IPR000210">
    <property type="entry name" value="BTB/POZ_dom"/>
</dbReference>
<evidence type="ECO:0000313" key="20">
    <source>
        <dbReference type="Proteomes" id="UP000886885"/>
    </source>
</evidence>
<dbReference type="FunFam" id="4.10.1060.10:FF:000008">
    <property type="entry name" value="TATA-binding protein-associated factor 2N isoform X1"/>
    <property type="match status" value="1"/>
</dbReference>
<evidence type="ECO:0000256" key="7">
    <source>
        <dbReference type="ARBA" id="ARBA00022884"/>
    </source>
</evidence>
<dbReference type="InterPro" id="IPR000504">
    <property type="entry name" value="RRM_dom"/>
</dbReference>
<dbReference type="PROSITE" id="PS51649">
    <property type="entry name" value="NPH3"/>
    <property type="match status" value="1"/>
</dbReference>
<feature type="region of interest" description="Disordered" evidence="14">
    <location>
        <begin position="176"/>
        <end position="207"/>
    </location>
</feature>
<name>A0A8X7Z9R6_POPTO</name>
<accession>A0A8X7Z9R6</accession>
<dbReference type="GO" id="GO:0003723">
    <property type="term" value="F:RNA binding"/>
    <property type="evidence" value="ECO:0007669"/>
    <property type="project" value="UniProtKB-UniRule"/>
</dbReference>
<dbReference type="Pfam" id="PF03000">
    <property type="entry name" value="NPH3"/>
    <property type="match status" value="1"/>
</dbReference>
<evidence type="ECO:0000256" key="5">
    <source>
        <dbReference type="ARBA" id="ARBA00022786"/>
    </source>
</evidence>
<keyword evidence="8" id="KW-0539">Nucleus</keyword>
<dbReference type="AlphaFoldDB" id="A0A8X7Z9R6"/>
<dbReference type="PROSITE" id="PS01358">
    <property type="entry name" value="ZF_RANBP2_1"/>
    <property type="match status" value="1"/>
</dbReference>
<evidence type="ECO:0000256" key="3">
    <source>
        <dbReference type="ARBA" id="ARBA00022723"/>
    </source>
</evidence>
<feature type="compositionally biased region" description="Basic and acidic residues" evidence="14">
    <location>
        <begin position="339"/>
        <end position="353"/>
    </location>
</feature>
<feature type="compositionally biased region" description="Gly residues" evidence="14">
    <location>
        <begin position="179"/>
        <end position="189"/>
    </location>
</feature>
<gene>
    <name evidence="19" type="ORF">POTOM_031349</name>
</gene>
<evidence type="ECO:0000256" key="14">
    <source>
        <dbReference type="SAM" id="MobiDB-lite"/>
    </source>
</evidence>
<evidence type="ECO:0000256" key="2">
    <source>
        <dbReference type="ARBA" id="ARBA00004906"/>
    </source>
</evidence>
<evidence type="ECO:0000256" key="1">
    <source>
        <dbReference type="ARBA" id="ARBA00004123"/>
    </source>
</evidence>
<feature type="domain" description="BTB" evidence="15">
    <location>
        <begin position="396"/>
        <end position="461"/>
    </location>
</feature>
<evidence type="ECO:0000256" key="9">
    <source>
        <dbReference type="ARBA" id="ARBA00058775"/>
    </source>
</evidence>
<dbReference type="SMART" id="SM00225">
    <property type="entry name" value="BTB"/>
    <property type="match status" value="1"/>
</dbReference>
<dbReference type="PANTHER" id="PTHR32370">
    <property type="entry name" value="OS12G0117600 PROTEIN"/>
    <property type="match status" value="1"/>
</dbReference>
<feature type="domain" description="RanBP2-type" evidence="17">
    <location>
        <begin position="146"/>
        <end position="177"/>
    </location>
</feature>
<comment type="caution">
    <text evidence="19">The sequence shown here is derived from an EMBL/GenBank/DDBJ whole genome shotgun (WGS) entry which is preliminary data.</text>
</comment>
<comment type="similarity">
    <text evidence="13">Belongs to the NPH3 family.</text>
</comment>
<evidence type="ECO:0000256" key="13">
    <source>
        <dbReference type="PROSITE-ProRule" id="PRU00982"/>
    </source>
</evidence>
<comment type="subcellular location">
    <subcellularLocation>
        <location evidence="1">Nucleus</location>
    </subcellularLocation>
</comment>
<dbReference type="EMBL" id="JAAWWB010000016">
    <property type="protein sequence ID" value="KAG6763902.1"/>
    <property type="molecule type" value="Genomic_DNA"/>
</dbReference>
<feature type="region of interest" description="Disordered" evidence="14">
    <location>
        <begin position="324"/>
        <end position="353"/>
    </location>
</feature>
<dbReference type="Pfam" id="PF00076">
    <property type="entry name" value="RRM_1"/>
    <property type="match status" value="1"/>
</dbReference>
<protein>
    <submittedName>
        <fullName evidence="19">Uncharacterized protein</fullName>
    </submittedName>
</protein>
<dbReference type="Proteomes" id="UP000886885">
    <property type="component" value="Chromosome 8D"/>
</dbReference>
<feature type="compositionally biased region" description="Polar residues" evidence="14">
    <location>
        <begin position="570"/>
        <end position="586"/>
    </location>
</feature>
<dbReference type="Pfam" id="PF00651">
    <property type="entry name" value="BTB"/>
    <property type="match status" value="1"/>
</dbReference>
<dbReference type="PROSITE" id="PS50097">
    <property type="entry name" value="BTB"/>
    <property type="match status" value="1"/>
</dbReference>
<reference evidence="19" key="1">
    <citation type="journal article" date="2020" name="bioRxiv">
        <title>Hybrid origin of Populus tomentosa Carr. identified through genome sequencing and phylogenomic analysis.</title>
        <authorList>
            <person name="An X."/>
            <person name="Gao K."/>
            <person name="Chen Z."/>
            <person name="Li J."/>
            <person name="Yang X."/>
            <person name="Yang X."/>
            <person name="Zhou J."/>
            <person name="Guo T."/>
            <person name="Zhao T."/>
            <person name="Huang S."/>
            <person name="Miao D."/>
            <person name="Khan W.U."/>
            <person name="Rao P."/>
            <person name="Ye M."/>
            <person name="Lei B."/>
            <person name="Liao W."/>
            <person name="Wang J."/>
            <person name="Ji L."/>
            <person name="Li Y."/>
            <person name="Guo B."/>
            <person name="Mustafa N.S."/>
            <person name="Li S."/>
            <person name="Yun Q."/>
            <person name="Keller S.R."/>
            <person name="Mao J."/>
            <person name="Zhang R."/>
            <person name="Strauss S.H."/>
        </authorList>
    </citation>
    <scope>NUCLEOTIDE SEQUENCE</scope>
    <source>
        <strain evidence="19">GM15</strain>
        <tissue evidence="19">Leaf</tissue>
    </source>
</reference>
<keyword evidence="7 11" id="KW-0694">RNA-binding</keyword>
<dbReference type="SMART" id="SM00360">
    <property type="entry name" value="RRM"/>
    <property type="match status" value="1"/>
</dbReference>
<feature type="region of interest" description="Disordered" evidence="14">
    <location>
        <begin position="113"/>
        <end position="144"/>
    </location>
</feature>
<dbReference type="InterPro" id="IPR027356">
    <property type="entry name" value="NPH3_dom"/>
</dbReference>
<comment type="function">
    <text evidence="9">TAFs are components of the transcription factor IID (TFIID) complex that is essential for mediating regulation of RNA polymerase transcription.</text>
</comment>
<dbReference type="GO" id="GO:0008270">
    <property type="term" value="F:zinc ion binding"/>
    <property type="evidence" value="ECO:0007669"/>
    <property type="project" value="UniProtKB-KW"/>
</dbReference>
<evidence type="ECO:0000256" key="10">
    <source>
        <dbReference type="ARBA" id="ARBA00061442"/>
    </source>
</evidence>
<evidence type="ECO:0000256" key="6">
    <source>
        <dbReference type="ARBA" id="ARBA00022833"/>
    </source>
</evidence>
<feature type="domain" description="NPH3" evidence="18">
    <location>
        <begin position="590"/>
        <end position="856"/>
    </location>
</feature>
<evidence type="ECO:0000256" key="11">
    <source>
        <dbReference type="PROSITE-ProRule" id="PRU00176"/>
    </source>
</evidence>
<keyword evidence="5" id="KW-0833">Ubl conjugation pathway</keyword>
<keyword evidence="6" id="KW-0862">Zinc</keyword>
<keyword evidence="3" id="KW-0479">Metal-binding</keyword>
<comment type="similarity">
    <text evidence="10">Belongs to the TAF15 family.</text>
</comment>
<dbReference type="PROSITE" id="PS50102">
    <property type="entry name" value="RRM"/>
    <property type="match status" value="1"/>
</dbReference>
<comment type="pathway">
    <text evidence="2">Protein modification; protein ubiquitination.</text>
</comment>
<feature type="domain" description="RRM" evidence="16">
    <location>
        <begin position="13"/>
        <end position="99"/>
    </location>
</feature>
<evidence type="ECO:0000256" key="8">
    <source>
        <dbReference type="ARBA" id="ARBA00023242"/>
    </source>
</evidence>
<evidence type="ECO:0000256" key="12">
    <source>
        <dbReference type="PROSITE-ProRule" id="PRU00322"/>
    </source>
</evidence>
<evidence type="ECO:0000259" key="15">
    <source>
        <dbReference type="PROSITE" id="PS50097"/>
    </source>
</evidence>
<sequence length="946" mass="105026">MASYAGKGDPSNGTIYISNLPEGTDDIMLAGYFGTIGLLKKDKRTGRPKIWLYRDKMTNEPKGDATVTYEDPHAALAAVEWFNNKDFHGNIIGVFIAQSKSKDDTVCNSVDDPNDFGGFEENAKDLNEGGGRGRGQDDASGKAWQQDGDWLCPNTSCSNVNFAFRGVCNRCASARPSGPSGGGAGAGGHGRGRGANDSGVPGRSVGAPTGLFGPNDWTCPMTVFRMLNFVDRFVRMHSEALCYSVKDDGELYDEFGNLKKKFRAKTQQAEAGKVLPGAGRAGWEVEEFGMSVYVIHEPELYPLESDGLWSVKILLGQSYRESSKARDRDGRDRRRSRSRERDRDRDYEYGRNREYGRDRDRDRYLPNLTPTNTQHGDGKHKFLGYIRCKEAMPQLCDLAINVNGQQTFFINQKILSAYSEKLKKIVRREKRKSQIKNSIIEIDDFPGGPDGFELVSRFCYNHGEIKITVSNVALLHFCAVFLGMTENVSTSNLLKQTETFLDGMIYWSWQDTVSCLKSCELFLTNADSSGLVEKLIFSLLGKISYNTDIATLAASSSSSSSSPETASRFRFSSPSKTIPESTKPRSSSKQWWFDDLIILPPMIIEKVIKNMGAYGADNDSLILTKSLLHFLKMAVLQCKSGAKRAALYSRSAYAGLADTAVHGVISMSCSFSCRGLFSVLRIVSGFGLSKDCRAKLEMLIGGMLDQATLDDLLVSGHDRGVFDVNLVLRLMRIFVHSDLLSSQKLKKVGTLIDKYLCEISPDQNLKASKVLGVAESLPDSARDSFDGVYKAIDIYLEASSGTNVPSHPTLPFAERSRLCRCLNYEKMSLEACKDLAKNPRIPPDIAVQALKLQHSKISKGEYPVRVKDLKGPSMINSSGMVLYNGDVESLSPENQDTRMNMQWRVMELEKACREMRRRMPKLVGHDVNVMRGTTPYYSRSPLPKLC</sequence>
<dbReference type="InterPro" id="IPR001876">
    <property type="entry name" value="Znf_RanBP2"/>
</dbReference>
<feature type="region of interest" description="Disordered" evidence="14">
    <location>
        <begin position="555"/>
        <end position="586"/>
    </location>
</feature>
<evidence type="ECO:0000259" key="18">
    <source>
        <dbReference type="PROSITE" id="PS51649"/>
    </source>
</evidence>
<keyword evidence="20" id="KW-1185">Reference proteome</keyword>
<evidence type="ECO:0000256" key="4">
    <source>
        <dbReference type="ARBA" id="ARBA00022771"/>
    </source>
</evidence>
<dbReference type="SMART" id="SM00547">
    <property type="entry name" value="ZnF_RBZ"/>
    <property type="match status" value="1"/>
</dbReference>
<evidence type="ECO:0000313" key="19">
    <source>
        <dbReference type="EMBL" id="KAG6763902.1"/>
    </source>
</evidence>
<organism evidence="19 20">
    <name type="scientific">Populus tomentosa</name>
    <name type="common">Chinese white poplar</name>
    <dbReference type="NCBI Taxonomy" id="118781"/>
    <lineage>
        <taxon>Eukaryota</taxon>
        <taxon>Viridiplantae</taxon>
        <taxon>Streptophyta</taxon>
        <taxon>Embryophyta</taxon>
        <taxon>Tracheophyta</taxon>
        <taxon>Spermatophyta</taxon>
        <taxon>Magnoliopsida</taxon>
        <taxon>eudicotyledons</taxon>
        <taxon>Gunneridae</taxon>
        <taxon>Pentapetalae</taxon>
        <taxon>rosids</taxon>
        <taxon>fabids</taxon>
        <taxon>Malpighiales</taxon>
        <taxon>Salicaceae</taxon>
        <taxon>Saliceae</taxon>
        <taxon>Populus</taxon>
    </lineage>
</organism>
<dbReference type="InterPro" id="IPR043454">
    <property type="entry name" value="NPH3/RPT2-like"/>
</dbReference>
<proteinExistence type="inferred from homology"/>
<evidence type="ECO:0000259" key="16">
    <source>
        <dbReference type="PROSITE" id="PS50102"/>
    </source>
</evidence>
<keyword evidence="4 12" id="KW-0863">Zinc-finger</keyword>
<evidence type="ECO:0000259" key="17">
    <source>
        <dbReference type="PROSITE" id="PS50199"/>
    </source>
</evidence>
<dbReference type="PROSITE" id="PS50199">
    <property type="entry name" value="ZF_RANBP2_2"/>
    <property type="match status" value="1"/>
</dbReference>
<dbReference type="CDD" id="cd12534">
    <property type="entry name" value="RRM_SARFH"/>
    <property type="match status" value="1"/>
</dbReference>
<dbReference type="OrthoDB" id="1080584at2759"/>